<dbReference type="Proteomes" id="UP000180254">
    <property type="component" value="Unassembled WGS sequence"/>
</dbReference>
<keyword evidence="6" id="KW-0812">Transmembrane</keyword>
<gene>
    <name evidence="8" type="primary">rsxG</name>
    <name evidence="6" type="synonym">rnfG</name>
    <name evidence="8" type="ORF">EUAN_10550</name>
</gene>
<dbReference type="SMART" id="SM00900">
    <property type="entry name" value="FMN_bind"/>
    <property type="match status" value="1"/>
</dbReference>
<dbReference type="STRING" id="39480.EUAN_10550"/>
<evidence type="ECO:0000256" key="1">
    <source>
        <dbReference type="ARBA" id="ARBA00022448"/>
    </source>
</evidence>
<dbReference type="PIRSF" id="PIRSF006091">
    <property type="entry name" value="E_trnsport_RnfG"/>
    <property type="match status" value="1"/>
</dbReference>
<keyword evidence="4 6" id="KW-0288">FMN</keyword>
<dbReference type="EC" id="7.-.-.-" evidence="6"/>
<dbReference type="NCBIfam" id="TIGR01947">
    <property type="entry name" value="rnfG"/>
    <property type="match status" value="1"/>
</dbReference>
<sequence>MKETVKLGVILFLITAIAAGILAFANANTEGKIAELEAQASNEARKSVLSEAETFEAVDQAKLDEIMKKNPEILEIYEALDGSKSTVGYVVKTSTGGYAGPIEVVTGVSTDGSITGMKVVKNTETPGLGTLAAEAPFQDQFAGKSIETELEVVKSGAGDSQIQALTGATITSKAVTKGVNLAVEASKLMNE</sequence>
<dbReference type="AlphaFoldDB" id="A0A1S1V7C4"/>
<reference evidence="8 9" key="1">
    <citation type="submission" date="2016-09" db="EMBL/GenBank/DDBJ databases">
        <title>Genome sequence of Eubacterium angustum.</title>
        <authorList>
            <person name="Poehlein A."/>
            <person name="Daniel R."/>
        </authorList>
    </citation>
    <scope>NUCLEOTIDE SEQUENCE [LARGE SCALE GENOMIC DNA]</scope>
    <source>
        <strain evidence="8 9">DSM 1989</strain>
    </source>
</reference>
<keyword evidence="3 6" id="KW-0285">Flavoprotein</keyword>
<dbReference type="InterPro" id="IPR010209">
    <property type="entry name" value="Ion_transpt_RnfG/RsxG"/>
</dbReference>
<proteinExistence type="inferred from homology"/>
<dbReference type="HAMAP" id="MF_00479">
    <property type="entry name" value="RsxG_RnfG"/>
    <property type="match status" value="1"/>
</dbReference>
<evidence type="ECO:0000313" key="8">
    <source>
        <dbReference type="EMBL" id="OHW62491.1"/>
    </source>
</evidence>
<keyword evidence="6" id="KW-1278">Translocase</keyword>
<keyword evidence="6" id="KW-0472">Membrane</keyword>
<dbReference type="GO" id="GO:0022900">
    <property type="term" value="P:electron transport chain"/>
    <property type="evidence" value="ECO:0007669"/>
    <property type="project" value="UniProtKB-UniRule"/>
</dbReference>
<comment type="subcellular location">
    <subcellularLocation>
        <location evidence="6">Cell membrane</location>
        <topology evidence="6">Single-pass membrane protein</topology>
    </subcellularLocation>
</comment>
<comment type="cofactor">
    <cofactor evidence="6">
        <name>FMN</name>
        <dbReference type="ChEBI" id="CHEBI:58210"/>
    </cofactor>
</comment>
<evidence type="ECO:0000256" key="5">
    <source>
        <dbReference type="ARBA" id="ARBA00022982"/>
    </source>
</evidence>
<dbReference type="PANTHER" id="PTHR36118">
    <property type="entry name" value="ION-TRANSLOCATING OXIDOREDUCTASE COMPLEX SUBUNIT G"/>
    <property type="match status" value="1"/>
</dbReference>
<evidence type="ECO:0000256" key="4">
    <source>
        <dbReference type="ARBA" id="ARBA00022643"/>
    </source>
</evidence>
<dbReference type="EMBL" id="MKIE01000003">
    <property type="protein sequence ID" value="OHW62491.1"/>
    <property type="molecule type" value="Genomic_DNA"/>
</dbReference>
<feature type="modified residue" description="FMN phosphoryl threonine" evidence="6">
    <location>
        <position position="169"/>
    </location>
</feature>
<dbReference type="PANTHER" id="PTHR36118:SF1">
    <property type="entry name" value="ION-TRANSLOCATING OXIDOREDUCTASE COMPLEX SUBUNIT G"/>
    <property type="match status" value="1"/>
</dbReference>
<accession>A0A1S1V7C4</accession>
<dbReference type="GO" id="GO:0005886">
    <property type="term" value="C:plasma membrane"/>
    <property type="evidence" value="ECO:0007669"/>
    <property type="project" value="UniProtKB-SubCell"/>
</dbReference>
<evidence type="ECO:0000259" key="7">
    <source>
        <dbReference type="SMART" id="SM00900"/>
    </source>
</evidence>
<comment type="subunit">
    <text evidence="6">The complex is composed of six subunits: RnfA, RnfB, RnfC, RnfD, RnfE and RnfG.</text>
</comment>
<keyword evidence="5 6" id="KW-0249">Electron transport</keyword>
<keyword evidence="6" id="KW-1133">Transmembrane helix</keyword>
<comment type="function">
    <text evidence="6">Part of a membrane-bound complex that couples electron transfer with translocation of ions across the membrane.</text>
</comment>
<evidence type="ECO:0000256" key="6">
    <source>
        <dbReference type="HAMAP-Rule" id="MF_00479"/>
    </source>
</evidence>
<keyword evidence="1 6" id="KW-0813">Transport</keyword>
<keyword evidence="6" id="KW-1003">Cell membrane</keyword>
<keyword evidence="9" id="KW-1185">Reference proteome</keyword>
<dbReference type="RefSeq" id="WP_071062408.1">
    <property type="nucleotide sequence ID" value="NZ_MKIE01000003.1"/>
</dbReference>
<protein>
    <recommendedName>
        <fullName evidence="6">Ion-translocating oxidoreductase complex subunit G</fullName>
        <ecNumber evidence="6">7.-.-.-</ecNumber>
    </recommendedName>
    <alternativeName>
        <fullName evidence="6">Rnf electron transport complex subunit G</fullName>
    </alternativeName>
</protein>
<comment type="similarity">
    <text evidence="6">Belongs to the RnfG family.</text>
</comment>
<keyword evidence="2 6" id="KW-0597">Phosphoprotein</keyword>
<dbReference type="GO" id="GO:0010181">
    <property type="term" value="F:FMN binding"/>
    <property type="evidence" value="ECO:0007669"/>
    <property type="project" value="InterPro"/>
</dbReference>
<dbReference type="InterPro" id="IPR007329">
    <property type="entry name" value="FMN-bd"/>
</dbReference>
<evidence type="ECO:0000256" key="2">
    <source>
        <dbReference type="ARBA" id="ARBA00022553"/>
    </source>
</evidence>
<evidence type="ECO:0000313" key="9">
    <source>
        <dbReference type="Proteomes" id="UP000180254"/>
    </source>
</evidence>
<dbReference type="Pfam" id="PF04205">
    <property type="entry name" value="FMN_bind"/>
    <property type="match status" value="1"/>
</dbReference>
<dbReference type="OrthoDB" id="9794010at2"/>
<evidence type="ECO:0000256" key="3">
    <source>
        <dbReference type="ARBA" id="ARBA00022630"/>
    </source>
</evidence>
<feature type="domain" description="FMN-binding" evidence="7">
    <location>
        <begin position="97"/>
        <end position="186"/>
    </location>
</feature>
<dbReference type="GO" id="GO:0009055">
    <property type="term" value="F:electron transfer activity"/>
    <property type="evidence" value="ECO:0007669"/>
    <property type="project" value="InterPro"/>
</dbReference>
<comment type="caution">
    <text evidence="8">The sequence shown here is derived from an EMBL/GenBank/DDBJ whole genome shotgun (WGS) entry which is preliminary data.</text>
</comment>
<organism evidence="8 9">
    <name type="scientific">Andreesenia angusta</name>
    <dbReference type="NCBI Taxonomy" id="39480"/>
    <lineage>
        <taxon>Bacteria</taxon>
        <taxon>Bacillati</taxon>
        <taxon>Bacillota</taxon>
        <taxon>Tissierellia</taxon>
        <taxon>Tissierellales</taxon>
        <taxon>Gottschalkiaceae</taxon>
        <taxon>Andreesenia</taxon>
    </lineage>
</organism>
<name>A0A1S1V7C4_9FIRM</name>